<dbReference type="KEGG" id="mtun:MTUNDRAET4_2540"/>
<evidence type="ECO:0000256" key="4">
    <source>
        <dbReference type="ARBA" id="ARBA00022748"/>
    </source>
</evidence>
<comment type="subcellular location">
    <subcellularLocation>
        <location evidence="1">Membrane</location>
        <topology evidence="1">Multi-pass membrane protein</topology>
    </subcellularLocation>
</comment>
<dbReference type="Pfam" id="PF02683">
    <property type="entry name" value="DsbD_TM"/>
    <property type="match status" value="1"/>
</dbReference>
<dbReference type="PANTHER" id="PTHR31272">
    <property type="entry name" value="CYTOCHROME C-TYPE BIOGENESIS PROTEIN HI_1454-RELATED"/>
    <property type="match status" value="1"/>
</dbReference>
<proteinExistence type="inferred from homology"/>
<comment type="similarity">
    <text evidence="2">Belongs to the DsbD family.</text>
</comment>
<protein>
    <submittedName>
        <fullName evidence="9">Cytochrome C biogenesis protein transmembrane region</fullName>
    </submittedName>
</protein>
<evidence type="ECO:0000256" key="3">
    <source>
        <dbReference type="ARBA" id="ARBA00022692"/>
    </source>
</evidence>
<feature type="transmembrane region" description="Helical" evidence="7">
    <location>
        <begin position="6"/>
        <end position="27"/>
    </location>
</feature>
<evidence type="ECO:0000256" key="2">
    <source>
        <dbReference type="ARBA" id="ARBA00006143"/>
    </source>
</evidence>
<keyword evidence="4" id="KW-0201">Cytochrome c-type biogenesis</keyword>
<dbReference type="InterPro" id="IPR003834">
    <property type="entry name" value="Cyt_c_assmbl_TM_dom"/>
</dbReference>
<feature type="transmembrane region" description="Helical" evidence="7">
    <location>
        <begin position="151"/>
        <end position="176"/>
    </location>
</feature>
<keyword evidence="3 7" id="KW-0812">Transmembrane</keyword>
<dbReference type="InterPro" id="IPR051790">
    <property type="entry name" value="Cytochrome_c-biogenesis_DsbD"/>
</dbReference>
<evidence type="ECO:0000256" key="7">
    <source>
        <dbReference type="SAM" id="Phobius"/>
    </source>
</evidence>
<evidence type="ECO:0000259" key="8">
    <source>
        <dbReference type="Pfam" id="PF02683"/>
    </source>
</evidence>
<dbReference type="RefSeq" id="WP_134489795.1">
    <property type="nucleotide sequence ID" value="NZ_CP139089.1"/>
</dbReference>
<evidence type="ECO:0000313" key="9">
    <source>
        <dbReference type="EMBL" id="VFU09427.1"/>
    </source>
</evidence>
<dbReference type="AlphaFoldDB" id="A0A4U8Z284"/>
<keyword evidence="5 7" id="KW-1133">Transmembrane helix</keyword>
<feature type="transmembrane region" description="Helical" evidence="7">
    <location>
        <begin position="68"/>
        <end position="91"/>
    </location>
</feature>
<evidence type="ECO:0000256" key="6">
    <source>
        <dbReference type="ARBA" id="ARBA00023136"/>
    </source>
</evidence>
<dbReference type="PANTHER" id="PTHR31272:SF9">
    <property type="entry name" value="BLL1027 PROTEIN"/>
    <property type="match status" value="1"/>
</dbReference>
<reference evidence="9 10" key="1">
    <citation type="submission" date="2019-03" db="EMBL/GenBank/DDBJ databases">
        <authorList>
            <person name="Kox A.R. M."/>
        </authorList>
    </citation>
    <scope>NUCLEOTIDE SEQUENCE [LARGE SCALE GENOMIC DNA]</scope>
    <source>
        <strain evidence="9">MTUNDRAET4 annotated genome</strain>
    </source>
</reference>
<feature type="transmembrane region" description="Helical" evidence="7">
    <location>
        <begin position="111"/>
        <end position="131"/>
    </location>
</feature>
<dbReference type="EMBL" id="LR536450">
    <property type="protein sequence ID" value="VFU09427.1"/>
    <property type="molecule type" value="Genomic_DNA"/>
</dbReference>
<sequence>MNLGLAFIAGLLSVFSPCVLPLAPIIIAGARSRDPRGPIALALGLALTFGVVGGAIASFGVGLGEARVVRAIAAAIMVAAGVIILIPALGLGSERALSSLSQWGEGLSKHLPSAGLWGFAGAGVVLAFAWAPCVGPTLGAAFALAASGGSVAAAIATMFLFSLGAALALLGVGYGFGRLAARGRWMAGRTARLGRAAFAIVLIAAGLAILTGFDRALEAAALSASPAWLIALTTRF</sequence>
<organism evidence="9 10">
    <name type="scientific">Methylocella tundrae</name>
    <dbReference type="NCBI Taxonomy" id="227605"/>
    <lineage>
        <taxon>Bacteria</taxon>
        <taxon>Pseudomonadati</taxon>
        <taxon>Pseudomonadota</taxon>
        <taxon>Alphaproteobacteria</taxon>
        <taxon>Hyphomicrobiales</taxon>
        <taxon>Beijerinckiaceae</taxon>
        <taxon>Methylocella</taxon>
    </lineage>
</organism>
<name>A0A4U8Z284_METTU</name>
<accession>A0A4U8Z284</accession>
<evidence type="ECO:0000313" key="10">
    <source>
        <dbReference type="Proteomes" id="UP000294360"/>
    </source>
</evidence>
<feature type="domain" description="Cytochrome C biogenesis protein transmembrane" evidence="8">
    <location>
        <begin position="3"/>
        <end position="208"/>
    </location>
</feature>
<evidence type="ECO:0000256" key="5">
    <source>
        <dbReference type="ARBA" id="ARBA00022989"/>
    </source>
</evidence>
<dbReference type="OrthoDB" id="9811352at2"/>
<keyword evidence="6 7" id="KW-0472">Membrane</keyword>
<gene>
    <name evidence="9" type="ORF">MTUNDRAET4_2540</name>
</gene>
<dbReference type="GO" id="GO:0016020">
    <property type="term" value="C:membrane"/>
    <property type="evidence" value="ECO:0007669"/>
    <property type="project" value="UniProtKB-SubCell"/>
</dbReference>
<feature type="transmembrane region" description="Helical" evidence="7">
    <location>
        <begin position="39"/>
        <end position="62"/>
    </location>
</feature>
<evidence type="ECO:0000256" key="1">
    <source>
        <dbReference type="ARBA" id="ARBA00004141"/>
    </source>
</evidence>
<dbReference type="Proteomes" id="UP000294360">
    <property type="component" value="Chromosome"/>
</dbReference>
<dbReference type="GO" id="GO:0017004">
    <property type="term" value="P:cytochrome complex assembly"/>
    <property type="evidence" value="ECO:0007669"/>
    <property type="project" value="UniProtKB-KW"/>
</dbReference>
<feature type="transmembrane region" description="Helical" evidence="7">
    <location>
        <begin position="196"/>
        <end position="213"/>
    </location>
</feature>